<evidence type="ECO:0000313" key="2">
    <source>
        <dbReference type="EMBL" id="KAF7815742.1"/>
    </source>
</evidence>
<feature type="region of interest" description="Disordered" evidence="1">
    <location>
        <begin position="115"/>
        <end position="134"/>
    </location>
</feature>
<gene>
    <name evidence="2" type="ORF">G2W53_029711</name>
</gene>
<protein>
    <submittedName>
        <fullName evidence="2">Uncharacterized protein</fullName>
    </submittedName>
</protein>
<name>A0A834T5N4_9FABA</name>
<reference evidence="2" key="1">
    <citation type="submission" date="2020-09" db="EMBL/GenBank/DDBJ databases">
        <title>Genome-Enabled Discovery of Anthraquinone Biosynthesis in Senna tora.</title>
        <authorList>
            <person name="Kang S.-H."/>
            <person name="Pandey R.P."/>
            <person name="Lee C.-M."/>
            <person name="Sim J.-S."/>
            <person name="Jeong J.-T."/>
            <person name="Choi B.-S."/>
            <person name="Jung M."/>
            <person name="Ginzburg D."/>
            <person name="Zhao K."/>
            <person name="Won S.Y."/>
            <person name="Oh T.-J."/>
            <person name="Yu Y."/>
            <person name="Kim N.-H."/>
            <person name="Lee O.R."/>
            <person name="Lee T.-H."/>
            <person name="Bashyal P."/>
            <person name="Kim T.-S."/>
            <person name="Lee W.-H."/>
            <person name="Kawkins C."/>
            <person name="Kim C.-K."/>
            <person name="Kim J.S."/>
            <person name="Ahn B.O."/>
            <person name="Rhee S.Y."/>
            <person name="Sohng J.K."/>
        </authorList>
    </citation>
    <scope>NUCLEOTIDE SEQUENCE</scope>
    <source>
        <tissue evidence="2">Leaf</tissue>
    </source>
</reference>
<accession>A0A834T5N4</accession>
<dbReference type="Proteomes" id="UP000634136">
    <property type="component" value="Unassembled WGS sequence"/>
</dbReference>
<dbReference type="EMBL" id="JAAIUW010000009">
    <property type="protein sequence ID" value="KAF7815742.1"/>
    <property type="molecule type" value="Genomic_DNA"/>
</dbReference>
<sequence length="134" mass="15117">MVLIVEAVKVKTTTSTTSHSIFSSKIEGFQEHTRSCKGECEEHFTKEKKMEAFELHAQLEGDSVSEHWGVKESQPSVAHSDELLQQRWAVSGGDESRRHSSNLFLLRSPLTFARDLRGRKKKSGRGEDEGTKKT</sequence>
<comment type="caution">
    <text evidence="2">The sequence shown here is derived from an EMBL/GenBank/DDBJ whole genome shotgun (WGS) entry which is preliminary data.</text>
</comment>
<organism evidence="2 3">
    <name type="scientific">Senna tora</name>
    <dbReference type="NCBI Taxonomy" id="362788"/>
    <lineage>
        <taxon>Eukaryota</taxon>
        <taxon>Viridiplantae</taxon>
        <taxon>Streptophyta</taxon>
        <taxon>Embryophyta</taxon>
        <taxon>Tracheophyta</taxon>
        <taxon>Spermatophyta</taxon>
        <taxon>Magnoliopsida</taxon>
        <taxon>eudicotyledons</taxon>
        <taxon>Gunneridae</taxon>
        <taxon>Pentapetalae</taxon>
        <taxon>rosids</taxon>
        <taxon>fabids</taxon>
        <taxon>Fabales</taxon>
        <taxon>Fabaceae</taxon>
        <taxon>Caesalpinioideae</taxon>
        <taxon>Cassia clade</taxon>
        <taxon>Senna</taxon>
    </lineage>
</organism>
<proteinExistence type="predicted"/>
<dbReference type="AlphaFoldDB" id="A0A834T5N4"/>
<evidence type="ECO:0000313" key="3">
    <source>
        <dbReference type="Proteomes" id="UP000634136"/>
    </source>
</evidence>
<evidence type="ECO:0000256" key="1">
    <source>
        <dbReference type="SAM" id="MobiDB-lite"/>
    </source>
</evidence>
<feature type="compositionally biased region" description="Basic and acidic residues" evidence="1">
    <location>
        <begin position="124"/>
        <end position="134"/>
    </location>
</feature>
<keyword evidence="3" id="KW-1185">Reference proteome</keyword>